<proteinExistence type="predicted"/>
<name>A0ABX0XBJ0_9BACT</name>
<protein>
    <submittedName>
        <fullName evidence="1">Uncharacterized protein</fullName>
    </submittedName>
</protein>
<dbReference type="RefSeq" id="WP_168037343.1">
    <property type="nucleotide sequence ID" value="NZ_JAATJH010000003.1"/>
</dbReference>
<dbReference type="EMBL" id="JAATJH010000003">
    <property type="protein sequence ID" value="NJC26572.1"/>
    <property type="molecule type" value="Genomic_DNA"/>
</dbReference>
<accession>A0ABX0XBJ0</accession>
<comment type="caution">
    <text evidence="1">The sequence shown here is derived from an EMBL/GenBank/DDBJ whole genome shotgun (WGS) entry which is preliminary data.</text>
</comment>
<evidence type="ECO:0000313" key="2">
    <source>
        <dbReference type="Proteomes" id="UP000770785"/>
    </source>
</evidence>
<gene>
    <name evidence="1" type="ORF">GGR27_002082</name>
</gene>
<keyword evidence="2" id="KW-1185">Reference proteome</keyword>
<dbReference type="Proteomes" id="UP000770785">
    <property type="component" value="Unassembled WGS sequence"/>
</dbReference>
<sequence>MYATNRKPSLLLLALLLCSGGAGLYAQSLLSDFVDIRPKLNSPLSRIGLGDALDQPHAVNGGMGGMFSTYQDGYHLNIQNPASLASLTATSFELGLYGRLSNLEDQSGSIQTNQGNLRYLALGFPLRNPINLNLDQQDDSWNAGMAFSLAPTSVVGYDLLLQGGDEEFGQTSNVLKGNGGAYRFSWSNGFRYRALSAGVNLNYNFGKITNSRLVLFNELPESLASELLEETSISGATFGYGLQYAYDFKSVNEAGELAPNGKRILLGVSGQIGGGIESESNQTLRRFSPTGQFSSSDTIRFVEGQTGKVTLPSSITAGVAFEDINRLYVGVEVGMQNTSNYANSAQPDELMDANRIAFGIQYIPNISSYNSYLKRVRYRFGVRLEDDPRAVNGVQARRNAITLGAGFPLRLPRNQVSFLDFALEFGQFGVPNVLDENYVQLTVGFSLNDNSWFFKRKLN</sequence>
<dbReference type="Gene3D" id="2.40.160.60">
    <property type="entry name" value="Outer membrane protein transport protein (OMPP1/FadL/TodX)"/>
    <property type="match status" value="1"/>
</dbReference>
<evidence type="ECO:0000313" key="1">
    <source>
        <dbReference type="EMBL" id="NJC26572.1"/>
    </source>
</evidence>
<organism evidence="1 2">
    <name type="scientific">Neolewinella antarctica</name>
    <dbReference type="NCBI Taxonomy" id="442734"/>
    <lineage>
        <taxon>Bacteria</taxon>
        <taxon>Pseudomonadati</taxon>
        <taxon>Bacteroidota</taxon>
        <taxon>Saprospiria</taxon>
        <taxon>Saprospirales</taxon>
        <taxon>Lewinellaceae</taxon>
        <taxon>Neolewinella</taxon>
    </lineage>
</organism>
<reference evidence="1 2" key="1">
    <citation type="submission" date="2020-03" db="EMBL/GenBank/DDBJ databases">
        <title>Genomic Encyclopedia of Type Strains, Phase IV (KMG-IV): sequencing the most valuable type-strain genomes for metagenomic binning, comparative biology and taxonomic classification.</title>
        <authorList>
            <person name="Goeker M."/>
        </authorList>
    </citation>
    <scope>NUCLEOTIDE SEQUENCE [LARGE SCALE GENOMIC DNA]</scope>
    <source>
        <strain evidence="1 2">DSM 105096</strain>
    </source>
</reference>